<evidence type="ECO:0000256" key="2">
    <source>
        <dbReference type="SAM" id="Phobius"/>
    </source>
</evidence>
<dbReference type="RefSeq" id="WP_072844649.1">
    <property type="nucleotide sequence ID" value="NZ_FNAB01000004.1"/>
</dbReference>
<reference evidence="3 4" key="1">
    <citation type="submission" date="2016-10" db="EMBL/GenBank/DDBJ databases">
        <authorList>
            <person name="de Groot N.N."/>
        </authorList>
    </citation>
    <scope>NUCLEOTIDE SEQUENCE [LARGE SCALE GENOMIC DNA]</scope>
    <source>
        <strain evidence="3 4">JCM 11308</strain>
    </source>
</reference>
<dbReference type="Proteomes" id="UP000199417">
    <property type="component" value="Unassembled WGS sequence"/>
</dbReference>
<evidence type="ECO:0000313" key="3">
    <source>
        <dbReference type="EMBL" id="SDD40964.1"/>
    </source>
</evidence>
<feature type="transmembrane region" description="Helical" evidence="2">
    <location>
        <begin position="26"/>
        <end position="44"/>
    </location>
</feature>
<feature type="region of interest" description="Disordered" evidence="1">
    <location>
        <begin position="181"/>
        <end position="205"/>
    </location>
</feature>
<dbReference type="GO" id="GO:0016020">
    <property type="term" value="C:membrane"/>
    <property type="evidence" value="ECO:0007669"/>
    <property type="project" value="InterPro"/>
</dbReference>
<dbReference type="InterPro" id="IPR007313">
    <property type="entry name" value="FxsA"/>
</dbReference>
<proteinExistence type="predicted"/>
<keyword evidence="2" id="KW-0472">Membrane</keyword>
<keyword evidence="2" id="KW-1133">Transmembrane helix</keyword>
<keyword evidence="2" id="KW-0812">Transmembrane</keyword>
<sequence>MIPALLVLYLAVEVAAVIWVGSTIGVLWTVLLFLLGWVVGLWLVRSQAKRVFEQFRRAGAGTASAGGAVADGALVAAGTVLLVIPGLVTSALGLLLLMPLTRRVLRPVVLLVGGRRVAMATAAGQAGAGVYAHTRRRTVVDGVVVEDTIVDTTTGGEDLRYWPGADGGRRSGGPLAIEGEIVLPDSGGRYPGRDQDGSGGQTKAP</sequence>
<dbReference type="PANTHER" id="PTHR35335:SF1">
    <property type="entry name" value="UPF0716 PROTEIN FXSA"/>
    <property type="match status" value="1"/>
</dbReference>
<name>A0A1G6UI84_9NOCA</name>
<organism evidence="3 4">
    <name type="scientific">Rhodococcus tukisamuensis</name>
    <dbReference type="NCBI Taxonomy" id="168276"/>
    <lineage>
        <taxon>Bacteria</taxon>
        <taxon>Bacillati</taxon>
        <taxon>Actinomycetota</taxon>
        <taxon>Actinomycetes</taxon>
        <taxon>Mycobacteriales</taxon>
        <taxon>Nocardiaceae</taxon>
        <taxon>Rhodococcus</taxon>
    </lineage>
</organism>
<evidence type="ECO:0000313" key="4">
    <source>
        <dbReference type="Proteomes" id="UP000199417"/>
    </source>
</evidence>
<dbReference type="NCBIfam" id="NF008528">
    <property type="entry name" value="PRK11463.1-2"/>
    <property type="match status" value="1"/>
</dbReference>
<dbReference type="AlphaFoldDB" id="A0A1G6UI84"/>
<dbReference type="PANTHER" id="PTHR35335">
    <property type="entry name" value="UPF0716 PROTEIN FXSA"/>
    <property type="match status" value="1"/>
</dbReference>
<accession>A0A1G6UI84</accession>
<keyword evidence="4" id="KW-1185">Reference proteome</keyword>
<gene>
    <name evidence="3" type="ORF">SAMN05444580_104199</name>
</gene>
<evidence type="ECO:0000256" key="1">
    <source>
        <dbReference type="SAM" id="MobiDB-lite"/>
    </source>
</evidence>
<feature type="transmembrane region" description="Helical" evidence="2">
    <location>
        <begin position="65"/>
        <end position="98"/>
    </location>
</feature>
<dbReference type="EMBL" id="FNAB01000004">
    <property type="protein sequence ID" value="SDD40964.1"/>
    <property type="molecule type" value="Genomic_DNA"/>
</dbReference>
<protein>
    <submittedName>
        <fullName evidence="3">UPF0716 protein FxsA</fullName>
    </submittedName>
</protein>
<dbReference type="STRING" id="168276.SAMN05444580_104199"/>
<dbReference type="Pfam" id="PF04186">
    <property type="entry name" value="FxsA"/>
    <property type="match status" value="1"/>
</dbReference>